<comment type="caution">
    <text evidence="2">The sequence shown here is derived from an EMBL/GenBank/DDBJ whole genome shotgun (WGS) entry which is preliminary data.</text>
</comment>
<sequence length="290" mass="33652">MTSTTATFQFIKWQETYKTQKPYEILLPLPAGSEDKVPRSNLVFESHRVPVYDVCNDVGSFTLDTHGFEFVKHTASVKNFKEPENISGKNGYVKEMEEWIKSHLKLRSDAKVLCFDFRIRESINPDEFSKRTVNLEDGFDPLLPATHPHVDQSMKGAILRVKRHMGDEADELLRGRVRVINIWRPLDKVRSWPLALCDARTVRDEDLVTCDIVRRRYVGETLFSKHAPEQMWYYLSNMDKNDVALIKVYDSDSKVEAKRCVHASFELNDDRSLPPRESIELRALVFTKSK</sequence>
<dbReference type="GO" id="GO:0016491">
    <property type="term" value="F:oxidoreductase activity"/>
    <property type="evidence" value="ECO:0007669"/>
    <property type="project" value="InterPro"/>
</dbReference>
<dbReference type="AlphaFoldDB" id="A0AAN7BJY2"/>
<evidence type="ECO:0000313" key="3">
    <source>
        <dbReference type="Proteomes" id="UP001301958"/>
    </source>
</evidence>
<protein>
    <recommendedName>
        <fullName evidence="4">Methyltransferase</fullName>
    </recommendedName>
</protein>
<evidence type="ECO:0000256" key="1">
    <source>
        <dbReference type="ARBA" id="ARBA00023604"/>
    </source>
</evidence>
<evidence type="ECO:0008006" key="4">
    <source>
        <dbReference type="Google" id="ProtNLM"/>
    </source>
</evidence>
<reference evidence="2" key="2">
    <citation type="submission" date="2023-05" db="EMBL/GenBank/DDBJ databases">
        <authorList>
            <consortium name="Lawrence Berkeley National Laboratory"/>
            <person name="Steindorff A."/>
            <person name="Hensen N."/>
            <person name="Bonometti L."/>
            <person name="Westerberg I."/>
            <person name="Brannstrom I.O."/>
            <person name="Guillou S."/>
            <person name="Cros-Aarteil S."/>
            <person name="Calhoun S."/>
            <person name="Haridas S."/>
            <person name="Kuo A."/>
            <person name="Mondo S."/>
            <person name="Pangilinan J."/>
            <person name="Riley R."/>
            <person name="Labutti K."/>
            <person name="Andreopoulos B."/>
            <person name="Lipzen A."/>
            <person name="Chen C."/>
            <person name="Yanf M."/>
            <person name="Daum C."/>
            <person name="Ng V."/>
            <person name="Clum A."/>
            <person name="Ohm R."/>
            <person name="Martin F."/>
            <person name="Silar P."/>
            <person name="Natvig D."/>
            <person name="Lalanne C."/>
            <person name="Gautier V."/>
            <person name="Ament-Velasquez S.L."/>
            <person name="Kruys A."/>
            <person name="Hutchinson M.I."/>
            <person name="Powell A.J."/>
            <person name="Barry K."/>
            <person name="Miller A.N."/>
            <person name="Grigoriev I.V."/>
            <person name="Debuchy R."/>
            <person name="Gladieux P."/>
            <person name="Thoren M.H."/>
            <person name="Johannesson H."/>
        </authorList>
    </citation>
    <scope>NUCLEOTIDE SEQUENCE</scope>
    <source>
        <strain evidence="2">CBS 990.96</strain>
    </source>
</reference>
<dbReference type="EMBL" id="MU865386">
    <property type="protein sequence ID" value="KAK4224665.1"/>
    <property type="molecule type" value="Genomic_DNA"/>
</dbReference>
<dbReference type="Proteomes" id="UP001301958">
    <property type="component" value="Unassembled WGS sequence"/>
</dbReference>
<evidence type="ECO:0000313" key="2">
    <source>
        <dbReference type="EMBL" id="KAK4224665.1"/>
    </source>
</evidence>
<organism evidence="2 3">
    <name type="scientific">Podospora fimiseda</name>
    <dbReference type="NCBI Taxonomy" id="252190"/>
    <lineage>
        <taxon>Eukaryota</taxon>
        <taxon>Fungi</taxon>
        <taxon>Dikarya</taxon>
        <taxon>Ascomycota</taxon>
        <taxon>Pezizomycotina</taxon>
        <taxon>Sordariomycetes</taxon>
        <taxon>Sordariomycetidae</taxon>
        <taxon>Sordariales</taxon>
        <taxon>Podosporaceae</taxon>
        <taxon>Podospora</taxon>
    </lineage>
</organism>
<keyword evidence="3" id="KW-1185">Reference proteome</keyword>
<comment type="similarity">
    <text evidence="1">Belongs to the asaB hydroxylase/desaturase family.</text>
</comment>
<accession>A0AAN7BJY2</accession>
<dbReference type="InterPro" id="IPR044053">
    <property type="entry name" value="AsaB-like"/>
</dbReference>
<dbReference type="PANTHER" id="PTHR34598">
    <property type="entry name" value="BLL6449 PROTEIN"/>
    <property type="match status" value="1"/>
</dbReference>
<dbReference type="PANTHER" id="PTHR34598:SF3">
    <property type="entry name" value="OXIDOREDUCTASE AN1597"/>
    <property type="match status" value="1"/>
</dbReference>
<dbReference type="NCBIfam" id="NF041278">
    <property type="entry name" value="CmcJ_NvfI_EfuI"/>
    <property type="match status" value="1"/>
</dbReference>
<reference evidence="2" key="1">
    <citation type="journal article" date="2023" name="Mol. Phylogenet. Evol.">
        <title>Genome-scale phylogeny and comparative genomics of the fungal order Sordariales.</title>
        <authorList>
            <person name="Hensen N."/>
            <person name="Bonometti L."/>
            <person name="Westerberg I."/>
            <person name="Brannstrom I.O."/>
            <person name="Guillou S."/>
            <person name="Cros-Aarteil S."/>
            <person name="Calhoun S."/>
            <person name="Haridas S."/>
            <person name="Kuo A."/>
            <person name="Mondo S."/>
            <person name="Pangilinan J."/>
            <person name="Riley R."/>
            <person name="LaButti K."/>
            <person name="Andreopoulos B."/>
            <person name="Lipzen A."/>
            <person name="Chen C."/>
            <person name="Yan M."/>
            <person name="Daum C."/>
            <person name="Ng V."/>
            <person name="Clum A."/>
            <person name="Steindorff A."/>
            <person name="Ohm R.A."/>
            <person name="Martin F."/>
            <person name="Silar P."/>
            <person name="Natvig D.O."/>
            <person name="Lalanne C."/>
            <person name="Gautier V."/>
            <person name="Ament-Velasquez S.L."/>
            <person name="Kruys A."/>
            <person name="Hutchinson M.I."/>
            <person name="Powell A.J."/>
            <person name="Barry K."/>
            <person name="Miller A.N."/>
            <person name="Grigoriev I.V."/>
            <person name="Debuchy R."/>
            <person name="Gladieux P."/>
            <person name="Hiltunen Thoren M."/>
            <person name="Johannesson H."/>
        </authorList>
    </citation>
    <scope>NUCLEOTIDE SEQUENCE</scope>
    <source>
        <strain evidence="2">CBS 990.96</strain>
    </source>
</reference>
<name>A0AAN7BJY2_9PEZI</name>
<gene>
    <name evidence="2" type="ORF">QBC38DRAFT_484888</name>
</gene>
<proteinExistence type="inferred from homology"/>